<evidence type="ECO:0000256" key="5">
    <source>
        <dbReference type="ARBA" id="ARBA00022989"/>
    </source>
</evidence>
<evidence type="ECO:0000256" key="3">
    <source>
        <dbReference type="ARBA" id="ARBA00022475"/>
    </source>
</evidence>
<evidence type="ECO:0000313" key="9">
    <source>
        <dbReference type="EMBL" id="XCN75408.1"/>
    </source>
</evidence>
<comment type="similarity">
    <text evidence="7">Belongs to the binding-protein-dependent transport system permease family.</text>
</comment>
<keyword evidence="3" id="KW-1003">Cell membrane</keyword>
<keyword evidence="2 7" id="KW-0813">Transport</keyword>
<dbReference type="PROSITE" id="PS50928">
    <property type="entry name" value="ABC_TM1"/>
    <property type="match status" value="1"/>
</dbReference>
<dbReference type="SUPFAM" id="SSF161098">
    <property type="entry name" value="MetI-like"/>
    <property type="match status" value="1"/>
</dbReference>
<feature type="domain" description="ABC transmembrane type-1" evidence="8">
    <location>
        <begin position="1"/>
        <end position="158"/>
    </location>
</feature>
<keyword evidence="5 7" id="KW-1133">Transmembrane helix</keyword>
<accession>A0AAU8M1U9</accession>
<dbReference type="Pfam" id="PF00528">
    <property type="entry name" value="BPD_transp_1"/>
    <property type="match status" value="1"/>
</dbReference>
<organism evidence="9">
    <name type="scientific">Candidatus Electrothrix aestuarii</name>
    <dbReference type="NCBI Taxonomy" id="3062594"/>
    <lineage>
        <taxon>Bacteria</taxon>
        <taxon>Pseudomonadati</taxon>
        <taxon>Thermodesulfobacteriota</taxon>
        <taxon>Desulfobulbia</taxon>
        <taxon>Desulfobulbales</taxon>
        <taxon>Desulfobulbaceae</taxon>
        <taxon>Candidatus Electrothrix</taxon>
    </lineage>
</organism>
<dbReference type="PANTHER" id="PTHR43163">
    <property type="entry name" value="DIPEPTIDE TRANSPORT SYSTEM PERMEASE PROTEIN DPPB-RELATED"/>
    <property type="match status" value="1"/>
</dbReference>
<reference evidence="9" key="2">
    <citation type="submission" date="2024-06" db="EMBL/GenBank/DDBJ databases">
        <authorList>
            <person name="Plum-Jensen L.E."/>
            <person name="Schramm A."/>
            <person name="Marshall I.P.G."/>
        </authorList>
    </citation>
    <scope>NUCLEOTIDE SEQUENCE</scope>
    <source>
        <strain evidence="9">Rat1</strain>
    </source>
</reference>
<dbReference type="InterPro" id="IPR000515">
    <property type="entry name" value="MetI-like"/>
</dbReference>
<dbReference type="EMBL" id="CP159373">
    <property type="protein sequence ID" value="XCN75408.1"/>
    <property type="molecule type" value="Genomic_DNA"/>
</dbReference>
<feature type="transmembrane region" description="Helical" evidence="7">
    <location>
        <begin position="35"/>
        <end position="53"/>
    </location>
</feature>
<dbReference type="PANTHER" id="PTHR43163:SF6">
    <property type="entry name" value="DIPEPTIDE TRANSPORT SYSTEM PERMEASE PROTEIN DPPB-RELATED"/>
    <property type="match status" value="1"/>
</dbReference>
<evidence type="ECO:0000256" key="2">
    <source>
        <dbReference type="ARBA" id="ARBA00022448"/>
    </source>
</evidence>
<reference evidence="9" key="1">
    <citation type="journal article" date="2024" name="Syst. Appl. Microbiol.">
        <title>First single-strain enrichments of Electrothrix cable bacteria, description of E. aestuarii sp. nov. and E. rattekaaiensis sp. nov., and proposal of a cable bacteria taxonomy following the rules of the SeqCode.</title>
        <authorList>
            <person name="Plum-Jensen L.E."/>
            <person name="Schramm A."/>
            <person name="Marshall I.P.G."/>
        </authorList>
    </citation>
    <scope>NUCLEOTIDE SEQUENCE</scope>
    <source>
        <strain evidence="9">Rat1</strain>
    </source>
</reference>
<dbReference type="Gene3D" id="1.10.3720.10">
    <property type="entry name" value="MetI-like"/>
    <property type="match status" value="1"/>
</dbReference>
<evidence type="ECO:0000256" key="4">
    <source>
        <dbReference type="ARBA" id="ARBA00022692"/>
    </source>
</evidence>
<evidence type="ECO:0000256" key="6">
    <source>
        <dbReference type="ARBA" id="ARBA00023136"/>
    </source>
</evidence>
<protein>
    <submittedName>
        <fullName evidence="9">ABC transporter permease</fullName>
    </submittedName>
</protein>
<dbReference type="InterPro" id="IPR035906">
    <property type="entry name" value="MetI-like_sf"/>
</dbReference>
<feature type="transmembrane region" description="Helical" evidence="7">
    <location>
        <begin position="139"/>
        <end position="162"/>
    </location>
</feature>
<dbReference type="AlphaFoldDB" id="A0AAU8M1U9"/>
<comment type="subcellular location">
    <subcellularLocation>
        <location evidence="1 7">Cell membrane</location>
        <topology evidence="1 7">Multi-pass membrane protein</topology>
    </subcellularLocation>
</comment>
<evidence type="ECO:0000256" key="1">
    <source>
        <dbReference type="ARBA" id="ARBA00004651"/>
    </source>
</evidence>
<evidence type="ECO:0000259" key="8">
    <source>
        <dbReference type="PROSITE" id="PS50928"/>
    </source>
</evidence>
<keyword evidence="4 7" id="KW-0812">Transmembrane</keyword>
<keyword evidence="6 7" id="KW-0472">Membrane</keyword>
<name>A0AAU8M1U9_9BACT</name>
<dbReference type="GO" id="GO:0005886">
    <property type="term" value="C:plasma membrane"/>
    <property type="evidence" value="ECO:0007669"/>
    <property type="project" value="UniProtKB-SubCell"/>
</dbReference>
<dbReference type="GO" id="GO:0055085">
    <property type="term" value="P:transmembrane transport"/>
    <property type="evidence" value="ECO:0007669"/>
    <property type="project" value="InterPro"/>
</dbReference>
<feature type="transmembrane region" description="Helical" evidence="7">
    <location>
        <begin position="12"/>
        <end position="29"/>
    </location>
</feature>
<proteinExistence type="inferred from homology"/>
<dbReference type="KEGG" id="eaj:Q3M24_06220"/>
<feature type="transmembrane region" description="Helical" evidence="7">
    <location>
        <begin position="97"/>
        <end position="119"/>
    </location>
</feature>
<gene>
    <name evidence="9" type="ORF">Q3M24_06220</name>
</gene>
<sequence>MSVAGVSMPNYWLGLVLILLFAVRLHWLPSFGSGTWQHIILPAITLGTALTAYTTRILRSAIIETMQAEHIMALQARGVNSRLVLTRHLFRNAMIPLVTVIGIEFGMILEGAVITETVFAWPGLGELMVSAVSNQDYPLIQGLVLFCVLVFVSINLLTDLTYRLLDPRIRL</sequence>
<evidence type="ECO:0000256" key="7">
    <source>
        <dbReference type="RuleBase" id="RU363032"/>
    </source>
</evidence>